<sequence>MPDPGCPSGDRAGREILLRIANDVAEGRPVDWDRILEDADPDLEAHLQGLRELAHLADAFRETLTKVLESSDPQRTSHRRPRAAPGSDSPPPSTG</sequence>
<organism evidence="2 3">
    <name type="scientific">Eiseniibacteriota bacterium</name>
    <dbReference type="NCBI Taxonomy" id="2212470"/>
    <lineage>
        <taxon>Bacteria</taxon>
        <taxon>Candidatus Eiseniibacteriota</taxon>
    </lineage>
</organism>
<protein>
    <submittedName>
        <fullName evidence="2">Uncharacterized protein</fullName>
    </submittedName>
</protein>
<feature type="region of interest" description="Disordered" evidence="1">
    <location>
        <begin position="66"/>
        <end position="95"/>
    </location>
</feature>
<accession>A0A956RP71</accession>
<name>A0A956RP71_UNCEI</name>
<dbReference type="AlphaFoldDB" id="A0A956RP71"/>
<comment type="caution">
    <text evidence="2">The sequence shown here is derived from an EMBL/GenBank/DDBJ whole genome shotgun (WGS) entry which is preliminary data.</text>
</comment>
<dbReference type="EMBL" id="JAGQHR010000186">
    <property type="protein sequence ID" value="MCA9727540.1"/>
    <property type="molecule type" value="Genomic_DNA"/>
</dbReference>
<proteinExistence type="predicted"/>
<reference evidence="2" key="2">
    <citation type="journal article" date="2021" name="Microbiome">
        <title>Successional dynamics and alternative stable states in a saline activated sludge microbial community over 9 years.</title>
        <authorList>
            <person name="Wang Y."/>
            <person name="Ye J."/>
            <person name="Ju F."/>
            <person name="Liu L."/>
            <person name="Boyd J.A."/>
            <person name="Deng Y."/>
            <person name="Parks D.H."/>
            <person name="Jiang X."/>
            <person name="Yin X."/>
            <person name="Woodcroft B.J."/>
            <person name="Tyson G.W."/>
            <person name="Hugenholtz P."/>
            <person name="Polz M.F."/>
            <person name="Zhang T."/>
        </authorList>
    </citation>
    <scope>NUCLEOTIDE SEQUENCE</scope>
    <source>
        <strain evidence="2">HKST-UBA01</strain>
    </source>
</reference>
<evidence type="ECO:0000313" key="2">
    <source>
        <dbReference type="EMBL" id="MCA9727540.1"/>
    </source>
</evidence>
<evidence type="ECO:0000256" key="1">
    <source>
        <dbReference type="SAM" id="MobiDB-lite"/>
    </source>
</evidence>
<gene>
    <name evidence="2" type="ORF">KC729_07640</name>
</gene>
<evidence type="ECO:0000313" key="3">
    <source>
        <dbReference type="Proteomes" id="UP000697710"/>
    </source>
</evidence>
<dbReference type="Proteomes" id="UP000697710">
    <property type="component" value="Unassembled WGS sequence"/>
</dbReference>
<reference evidence="2" key="1">
    <citation type="submission" date="2020-04" db="EMBL/GenBank/DDBJ databases">
        <authorList>
            <person name="Zhang T."/>
        </authorList>
    </citation>
    <scope>NUCLEOTIDE SEQUENCE</scope>
    <source>
        <strain evidence="2">HKST-UBA01</strain>
    </source>
</reference>